<organism evidence="2 3">
    <name type="scientific">Candidatus Methylophosphatis roskildensis</name>
    <dbReference type="NCBI Taxonomy" id="2899263"/>
    <lineage>
        <taxon>Bacteria</taxon>
        <taxon>Pseudomonadati</taxon>
        <taxon>Pseudomonadota</taxon>
        <taxon>Betaproteobacteria</taxon>
        <taxon>Nitrosomonadales</taxon>
        <taxon>Sterolibacteriaceae</taxon>
        <taxon>Candidatus Methylophosphatis</taxon>
    </lineage>
</organism>
<dbReference type="PRINTS" id="PR00111">
    <property type="entry name" value="ABHYDROLASE"/>
</dbReference>
<gene>
    <name evidence="2" type="primary">phaZ</name>
    <name evidence="2" type="ORF">IPH26_20885</name>
</gene>
<protein>
    <submittedName>
        <fullName evidence="2">Poly(3-hydroxyalkanoate) depolymerase</fullName>
    </submittedName>
</protein>
<dbReference type="InterPro" id="IPR011942">
    <property type="entry name" value="PHA_depoly_arom"/>
</dbReference>
<dbReference type="NCBIfam" id="TIGR02240">
    <property type="entry name" value="PHA_depoly_arom"/>
    <property type="match status" value="1"/>
</dbReference>
<reference evidence="2" key="1">
    <citation type="submission" date="2020-10" db="EMBL/GenBank/DDBJ databases">
        <title>Connecting structure to function with the recovery of over 1000 high-quality activated sludge metagenome-assembled genomes encoding full-length rRNA genes using long-read sequencing.</title>
        <authorList>
            <person name="Singleton C.M."/>
            <person name="Petriglieri F."/>
            <person name="Kristensen J.M."/>
            <person name="Kirkegaard R.H."/>
            <person name="Michaelsen T.Y."/>
            <person name="Andersen M.H."/>
            <person name="Karst S.M."/>
            <person name="Dueholm M.S."/>
            <person name="Nielsen P.H."/>
            <person name="Albertsen M."/>
        </authorList>
    </citation>
    <scope>NUCLEOTIDE SEQUENCE</scope>
    <source>
        <strain evidence="2">Bjer_18-Q3-R1-45_BAT3C.347</strain>
    </source>
</reference>
<feature type="domain" description="AB hydrolase-1" evidence="1">
    <location>
        <begin position="26"/>
        <end position="247"/>
    </location>
</feature>
<dbReference type="PANTHER" id="PTHR43798">
    <property type="entry name" value="MONOACYLGLYCEROL LIPASE"/>
    <property type="match status" value="1"/>
</dbReference>
<dbReference type="PANTHER" id="PTHR43798:SF5">
    <property type="entry name" value="MONOACYLGLYCEROL LIPASE ABHD6"/>
    <property type="match status" value="1"/>
</dbReference>
<proteinExistence type="predicted"/>
<dbReference type="AlphaFoldDB" id="A0A9D7E7I5"/>
<evidence type="ECO:0000313" key="2">
    <source>
        <dbReference type="EMBL" id="MBK6975288.1"/>
    </source>
</evidence>
<comment type="caution">
    <text evidence="2">The sequence shown here is derived from an EMBL/GenBank/DDBJ whole genome shotgun (WGS) entry which is preliminary data.</text>
</comment>
<dbReference type="GO" id="GO:0016020">
    <property type="term" value="C:membrane"/>
    <property type="evidence" value="ECO:0007669"/>
    <property type="project" value="TreeGrafter"/>
</dbReference>
<sequence>MQIQYVNIGGRRIRVAVWPGDTTSTPLLLMNGIGGNIEVLRPFAEQMQGTEVIAFDVPGAGGSSTSILPYRLSGLARLVSRVIVQLGYQQVDVLGVSWGGLLAQQFAHSFPQHCRRLILAATSNGAFAVPGNPYAMFMLAQAARQADPNYLARHAGTIFGGVFRNNPEYALSHVSEMMPPRTLGYLWQLFAATGWTSLHWLFALRQPTLIMAGADDPLVPAINARIMRFLIPDARLAILDCGHLFLLTQGELVTPVVRRFLAGELHHDIDAARDPVSAERFLQNQPPAQVAQTGSRT</sequence>
<dbReference type="GO" id="GO:0046464">
    <property type="term" value="P:acylglycerol catabolic process"/>
    <property type="evidence" value="ECO:0007669"/>
    <property type="project" value="TreeGrafter"/>
</dbReference>
<dbReference type="EMBL" id="JADJEV010000005">
    <property type="protein sequence ID" value="MBK6975288.1"/>
    <property type="molecule type" value="Genomic_DNA"/>
</dbReference>
<accession>A0A9D7E7I5</accession>
<dbReference type="InterPro" id="IPR050266">
    <property type="entry name" value="AB_hydrolase_sf"/>
</dbReference>
<evidence type="ECO:0000313" key="3">
    <source>
        <dbReference type="Proteomes" id="UP000807785"/>
    </source>
</evidence>
<evidence type="ECO:0000259" key="1">
    <source>
        <dbReference type="Pfam" id="PF00561"/>
    </source>
</evidence>
<name>A0A9D7E7I5_9PROT</name>
<dbReference type="InterPro" id="IPR029058">
    <property type="entry name" value="AB_hydrolase_fold"/>
</dbReference>
<dbReference type="Pfam" id="PF00561">
    <property type="entry name" value="Abhydrolase_1"/>
    <property type="match status" value="1"/>
</dbReference>
<dbReference type="SUPFAM" id="SSF53474">
    <property type="entry name" value="alpha/beta-Hydrolases"/>
    <property type="match status" value="1"/>
</dbReference>
<dbReference type="InterPro" id="IPR000073">
    <property type="entry name" value="AB_hydrolase_1"/>
</dbReference>
<dbReference type="GO" id="GO:0047372">
    <property type="term" value="F:monoacylglycerol lipase activity"/>
    <property type="evidence" value="ECO:0007669"/>
    <property type="project" value="TreeGrafter"/>
</dbReference>
<dbReference type="Gene3D" id="3.40.50.1820">
    <property type="entry name" value="alpha/beta hydrolase"/>
    <property type="match status" value="1"/>
</dbReference>
<dbReference type="Proteomes" id="UP000807785">
    <property type="component" value="Unassembled WGS sequence"/>
</dbReference>